<dbReference type="GO" id="GO:0016747">
    <property type="term" value="F:acyltransferase activity, transferring groups other than amino-acyl groups"/>
    <property type="evidence" value="ECO:0007669"/>
    <property type="project" value="InterPro"/>
</dbReference>
<evidence type="ECO:0000313" key="3">
    <source>
        <dbReference type="Proteomes" id="UP000194360"/>
    </source>
</evidence>
<keyword evidence="3" id="KW-1185">Reference proteome</keyword>
<dbReference type="InterPro" id="IPR000182">
    <property type="entry name" value="GNAT_dom"/>
</dbReference>
<dbReference type="PROSITE" id="PS51186">
    <property type="entry name" value="GNAT"/>
    <property type="match status" value="1"/>
</dbReference>
<dbReference type="Gene3D" id="3.40.630.30">
    <property type="match status" value="1"/>
</dbReference>
<proteinExistence type="predicted"/>
<dbReference type="RefSeq" id="WP_141287066.1">
    <property type="nucleotide sequence ID" value="NZ_AP018920.1"/>
</dbReference>
<gene>
    <name evidence="2" type="ORF">BG845_05766</name>
</gene>
<dbReference type="InterPro" id="IPR016181">
    <property type="entry name" value="Acyl_CoA_acyltransferase"/>
</dbReference>
<protein>
    <submittedName>
        <fullName evidence="2">Acetyltransferase (GNAT) family protein</fullName>
    </submittedName>
</protein>
<dbReference type="AlphaFoldDB" id="A0A1Y2MN97"/>
<reference evidence="2 3" key="1">
    <citation type="submission" date="2016-09" db="EMBL/GenBank/DDBJ databases">
        <title>Pseudonocardia autotrophica DSM535, a candidate organism with high potential of specific P450 cytochromes.</title>
        <authorList>
            <person name="Grumaz C."/>
            <person name="Vainshtein Y."/>
            <person name="Kirstahler P."/>
            <person name="Sohn K."/>
        </authorList>
    </citation>
    <scope>NUCLEOTIDE SEQUENCE [LARGE SCALE GENOMIC DNA]</scope>
    <source>
        <strain evidence="2 3">DSM 535</strain>
    </source>
</reference>
<evidence type="ECO:0000259" key="1">
    <source>
        <dbReference type="PROSITE" id="PS51186"/>
    </source>
</evidence>
<comment type="caution">
    <text evidence="2">The sequence shown here is derived from an EMBL/GenBank/DDBJ whole genome shotgun (WGS) entry which is preliminary data.</text>
</comment>
<sequence length="308" mass="33374">MPAITVRAFRRSDRDQLTSLVNSHAQAALPGASISVNTVLSRIEHEPAEFIVGPWVRERLTLIAEQRGRIAAAAHLVRYDDSTDVGPELRDSGELRWLLHWPDASHWPDAHLAGRAVADAATAVMRSWSVRAVLADFALPAPGLTGVADQWPHVARLLDALGFESRSSEQVLLADVADLPGDARGDLTIMRTLGECGTRFSAVAGDRELGCLEIDTTIAGPGQVTGPAGWADVGNLHVARDSRMQGVGSTLLAAGAQWLRLARVDRLLAYTEPEEPDLVAFLQRCGFRIMTTCRRAWVQARDVSPNLS</sequence>
<dbReference type="EMBL" id="MIGB01000045">
    <property type="protein sequence ID" value="OSY35928.1"/>
    <property type="molecule type" value="Genomic_DNA"/>
</dbReference>
<dbReference type="OrthoDB" id="4565089at2"/>
<keyword evidence="2" id="KW-0808">Transferase</keyword>
<dbReference type="Pfam" id="PF00583">
    <property type="entry name" value="Acetyltransf_1"/>
    <property type="match status" value="1"/>
</dbReference>
<feature type="domain" description="N-acetyltransferase" evidence="1">
    <location>
        <begin position="163"/>
        <end position="308"/>
    </location>
</feature>
<dbReference type="Proteomes" id="UP000194360">
    <property type="component" value="Unassembled WGS sequence"/>
</dbReference>
<accession>A0A1Y2MN97</accession>
<dbReference type="STRING" id="2074.BG845_05766"/>
<name>A0A1Y2MN97_PSEAH</name>
<evidence type="ECO:0000313" key="2">
    <source>
        <dbReference type="EMBL" id="OSY35928.1"/>
    </source>
</evidence>
<dbReference type="SUPFAM" id="SSF55729">
    <property type="entry name" value="Acyl-CoA N-acyltransferases (Nat)"/>
    <property type="match status" value="1"/>
</dbReference>
<organism evidence="2 3">
    <name type="scientific">Pseudonocardia autotrophica</name>
    <name type="common">Amycolata autotrophica</name>
    <name type="synonym">Nocardia autotrophica</name>
    <dbReference type="NCBI Taxonomy" id="2074"/>
    <lineage>
        <taxon>Bacteria</taxon>
        <taxon>Bacillati</taxon>
        <taxon>Actinomycetota</taxon>
        <taxon>Actinomycetes</taxon>
        <taxon>Pseudonocardiales</taxon>
        <taxon>Pseudonocardiaceae</taxon>
        <taxon>Pseudonocardia</taxon>
    </lineage>
</organism>